<organism evidence="4 5">
    <name type="scientific">Myxococcus landrumensis</name>
    <dbReference type="NCBI Taxonomy" id="2813577"/>
    <lineage>
        <taxon>Bacteria</taxon>
        <taxon>Pseudomonadati</taxon>
        <taxon>Myxococcota</taxon>
        <taxon>Myxococcia</taxon>
        <taxon>Myxococcales</taxon>
        <taxon>Cystobacterineae</taxon>
        <taxon>Myxococcaceae</taxon>
        <taxon>Myxococcus</taxon>
    </lineage>
</organism>
<sequence>MGQPRRKEKEKQDSPSEATPRQEPAAGSAWVKPEGLSRRGWAVLVGLILVIQFPLIHHVLFRAEAEATTTVPYTQDFTDSSVVKRDFFTTGGYWRVLEGELLAPGVKNNPLWLQAPLPDDVAIEFDVRSELPEGDIRVEVFGNGVDPSSGYILVQGGWNNSSSAIARLDMNAPLLEALKRRAARKAESQGDSAQGADVASVFKDDTRVRVEAKGTPVQAGRTYHWRIERRGTLLRWYIDGELFLELDDPRPLKGSGHDRLGLSGFESQIFYDNLRVDTPDRMPAKLAPAVPAIPPGPYADDFNRDTLGDAWNVTNAAATRLVDGALVVEQLHNRPVWLKRPLPRDAVIEFDAWTDDPQGDIKVEAWGDGRSFYAGDLRLQYTATGYVFIFGGWKNTQSVIARRSEHTPDRVARDGASVVPGKRHHFKLTRRGATLAWELDGQPFLTLQDPSPLEGARNQYFGFSGWQTRVHFDNLKIEPLAP</sequence>
<keyword evidence="2" id="KW-1133">Transmembrane helix</keyword>
<keyword evidence="5" id="KW-1185">Reference proteome</keyword>
<evidence type="ECO:0000313" key="4">
    <source>
        <dbReference type="EMBL" id="QSQ13417.1"/>
    </source>
</evidence>
<feature type="compositionally biased region" description="Basic and acidic residues" evidence="1">
    <location>
        <begin position="1"/>
        <end position="14"/>
    </location>
</feature>
<dbReference type="RefSeq" id="WP_206715131.1">
    <property type="nucleotide sequence ID" value="NZ_CP071091.1"/>
</dbReference>
<evidence type="ECO:0000256" key="2">
    <source>
        <dbReference type="SAM" id="Phobius"/>
    </source>
</evidence>
<evidence type="ECO:0000259" key="3">
    <source>
        <dbReference type="Pfam" id="PF12248"/>
    </source>
</evidence>
<gene>
    <name evidence="4" type="ORF">JY572_34575</name>
</gene>
<evidence type="ECO:0000256" key="1">
    <source>
        <dbReference type="SAM" id="MobiDB-lite"/>
    </source>
</evidence>
<protein>
    <recommendedName>
        <fullName evidence="3">Farnesoic acid O-methyl transferase domain-containing protein</fullName>
    </recommendedName>
</protein>
<dbReference type="InterPro" id="IPR022041">
    <property type="entry name" value="Methyltransf_FA"/>
</dbReference>
<dbReference type="Proteomes" id="UP000663090">
    <property type="component" value="Chromosome"/>
</dbReference>
<name>A0ABX7N6X8_9BACT</name>
<feature type="region of interest" description="Disordered" evidence="1">
    <location>
        <begin position="1"/>
        <end position="31"/>
    </location>
</feature>
<dbReference type="Gene3D" id="2.60.120.560">
    <property type="entry name" value="Exo-inulinase, domain 1"/>
    <property type="match status" value="2"/>
</dbReference>
<evidence type="ECO:0000313" key="5">
    <source>
        <dbReference type="Proteomes" id="UP000663090"/>
    </source>
</evidence>
<proteinExistence type="predicted"/>
<dbReference type="EMBL" id="CP071091">
    <property type="protein sequence ID" value="QSQ13417.1"/>
    <property type="molecule type" value="Genomic_DNA"/>
</dbReference>
<accession>A0ABX7N6X8</accession>
<keyword evidence="2" id="KW-0812">Transmembrane</keyword>
<reference evidence="4 5" key="1">
    <citation type="submission" date="2021-02" db="EMBL/GenBank/DDBJ databases">
        <title>De Novo genome assembly of isolated myxobacteria.</title>
        <authorList>
            <person name="Stevens D.C."/>
        </authorList>
    </citation>
    <scope>NUCLEOTIDE SEQUENCE [LARGE SCALE GENOMIC DNA]</scope>
    <source>
        <strain evidence="4 5">SCHIC003</strain>
    </source>
</reference>
<feature type="transmembrane region" description="Helical" evidence="2">
    <location>
        <begin position="41"/>
        <end position="61"/>
    </location>
</feature>
<feature type="domain" description="Farnesoic acid O-methyl transferase" evidence="3">
    <location>
        <begin position="384"/>
        <end position="472"/>
    </location>
</feature>
<dbReference type="Pfam" id="PF12248">
    <property type="entry name" value="Methyltransf_FA"/>
    <property type="match status" value="1"/>
</dbReference>
<keyword evidence="2" id="KW-0472">Membrane</keyword>